<name>A0AA95BRI6_9MICC</name>
<dbReference type="RefSeq" id="WP_257745219.1">
    <property type="nucleotide sequence ID" value="NZ_CP102487.1"/>
</dbReference>
<dbReference type="EMBL" id="CP102487">
    <property type="protein sequence ID" value="UUX57628.1"/>
    <property type="molecule type" value="Genomic_DNA"/>
</dbReference>
<dbReference type="Gene3D" id="2.130.10.10">
    <property type="entry name" value="YVTN repeat-like/Quinoprotein amine dehydrogenase"/>
    <property type="match status" value="1"/>
</dbReference>
<dbReference type="SUPFAM" id="SSF50998">
    <property type="entry name" value="Quinoprotein alcohol dehydrogenase-like"/>
    <property type="match status" value="1"/>
</dbReference>
<accession>A0AA95BRI6</accession>
<dbReference type="InterPro" id="IPR015943">
    <property type="entry name" value="WD40/YVTN_repeat-like_dom_sf"/>
</dbReference>
<organism evidence="1 2">
    <name type="scientific">Glutamicibacter halophytocola</name>
    <dbReference type="NCBI Taxonomy" id="1933880"/>
    <lineage>
        <taxon>Bacteria</taxon>
        <taxon>Bacillati</taxon>
        <taxon>Actinomycetota</taxon>
        <taxon>Actinomycetes</taxon>
        <taxon>Micrococcales</taxon>
        <taxon>Micrococcaceae</taxon>
        <taxon>Glutamicibacter</taxon>
    </lineage>
</organism>
<protein>
    <submittedName>
        <fullName evidence="1">Uncharacterized protein</fullName>
    </submittedName>
</protein>
<sequence>MNSNRNGRAHYASFAVIAAGTLILGLGLPGCTANKAESSPKTPQEQVPVSATVAWESDEVLVSDVKVLGEVAIAYRRQGQQMEVIARKLNNGKQLWKDEALGAADSRGIDPTIEIAKYKGRNYVAYTGTKTGAYGRLKIADVATGKPVKIEYNFDFWGYRPFVCGKTFCAEGAKVRNGQLLGHHHFKFDWTRQRWNEVPNDQLEFGLQQGGRRLTDGVISYWNGDLEMLSYSKGSKTLWKRPYEKIFGKGYESSAGWAWVTVGDDKEILLGYGEHAQEDFFETDKKKAEYQLVGLSKIVAIDANSGEVLWRQPGISRLCGVVSPQGSAAKDDTIVVCYYNSGKQILTDEGEGRYSAHSKGATWSAAAIDTKTGTKKWSHELTDIYKYFDRLEGAGIPVTEEPMSILPLEGGDQAVNSEDGTVVPLEEVVGVTVLCTVDRDSYYIYSATLGTQAPWDTKASGDTRFTDAQAVCKRGSWKPTEAIPKVAEFRRAGYIDDEVVVLSQLGGMVAYRLTDGGGN</sequence>
<dbReference type="InterPro" id="IPR011047">
    <property type="entry name" value="Quinoprotein_ADH-like_sf"/>
</dbReference>
<gene>
    <name evidence="1" type="ORF">NUH22_09840</name>
</gene>
<evidence type="ECO:0000313" key="2">
    <source>
        <dbReference type="Proteomes" id="UP001060018"/>
    </source>
</evidence>
<proteinExistence type="predicted"/>
<dbReference type="AlphaFoldDB" id="A0AA95BRI6"/>
<evidence type="ECO:0000313" key="1">
    <source>
        <dbReference type="EMBL" id="UUX57628.1"/>
    </source>
</evidence>
<reference evidence="1" key="1">
    <citation type="journal article" date="2022" name="Pest Manag. Sci.">
        <title>Glutamicibacter halophytocola-mediated host fitness of potato tuber moth on Solanaceae crops.</title>
        <authorList>
            <person name="Wang W."/>
            <person name="Xiao G."/>
            <person name="Du G."/>
            <person name="Chang L."/>
            <person name="Yang Y."/>
            <person name="Ye J."/>
            <person name="Chen B."/>
        </authorList>
    </citation>
    <scope>NUCLEOTIDE SEQUENCE</scope>
    <source>
        <strain evidence="1">S2</strain>
    </source>
</reference>
<dbReference type="Proteomes" id="UP001060018">
    <property type="component" value="Chromosome"/>
</dbReference>